<proteinExistence type="predicted"/>
<feature type="non-terminal residue" evidence="2">
    <location>
        <position position="135"/>
    </location>
</feature>
<organism evidence="2 3">
    <name type="scientific">Lasiosphaeria miniovina</name>
    <dbReference type="NCBI Taxonomy" id="1954250"/>
    <lineage>
        <taxon>Eukaryota</taxon>
        <taxon>Fungi</taxon>
        <taxon>Dikarya</taxon>
        <taxon>Ascomycota</taxon>
        <taxon>Pezizomycotina</taxon>
        <taxon>Sordariomycetes</taxon>
        <taxon>Sordariomycetidae</taxon>
        <taxon>Sordariales</taxon>
        <taxon>Lasiosphaeriaceae</taxon>
        <taxon>Lasiosphaeria</taxon>
    </lineage>
</organism>
<comment type="caution">
    <text evidence="2">The sequence shown here is derived from an EMBL/GenBank/DDBJ whole genome shotgun (WGS) entry which is preliminary data.</text>
</comment>
<keyword evidence="3" id="KW-1185">Reference proteome</keyword>
<dbReference type="Pfam" id="PF06985">
    <property type="entry name" value="HET"/>
    <property type="match status" value="1"/>
</dbReference>
<evidence type="ECO:0000313" key="3">
    <source>
        <dbReference type="Proteomes" id="UP001172101"/>
    </source>
</evidence>
<dbReference type="Proteomes" id="UP001172101">
    <property type="component" value="Unassembled WGS sequence"/>
</dbReference>
<dbReference type="PANTHER" id="PTHR24148">
    <property type="entry name" value="ANKYRIN REPEAT DOMAIN-CONTAINING PROTEIN 39 HOMOLOG-RELATED"/>
    <property type="match status" value="1"/>
</dbReference>
<accession>A0AA40ATP2</accession>
<dbReference type="PANTHER" id="PTHR24148:SF64">
    <property type="entry name" value="HETEROKARYON INCOMPATIBILITY DOMAIN-CONTAINING PROTEIN"/>
    <property type="match status" value="1"/>
</dbReference>
<dbReference type="AlphaFoldDB" id="A0AA40ATP2"/>
<sequence length="135" mass="15353">MAAESVRPDQLWYQYRPLGDRSIRLLELLPGSAQDGMRCRLRSAGLDDMRVDHPYEALSYVWGDTGDQVTIACDDACVVSISRSLLEALHALRDPISPRIIWADAICINQRDDAERSRQVRLIDAIYRNARRVVV</sequence>
<name>A0AA40ATP2_9PEZI</name>
<dbReference type="RefSeq" id="XP_060297732.1">
    <property type="nucleotide sequence ID" value="XM_060437528.1"/>
</dbReference>
<evidence type="ECO:0000259" key="1">
    <source>
        <dbReference type="Pfam" id="PF06985"/>
    </source>
</evidence>
<reference evidence="2" key="1">
    <citation type="submission" date="2023-06" db="EMBL/GenBank/DDBJ databases">
        <title>Genome-scale phylogeny and comparative genomics of the fungal order Sordariales.</title>
        <authorList>
            <consortium name="Lawrence Berkeley National Laboratory"/>
            <person name="Hensen N."/>
            <person name="Bonometti L."/>
            <person name="Westerberg I."/>
            <person name="Brannstrom I.O."/>
            <person name="Guillou S."/>
            <person name="Cros-Aarteil S."/>
            <person name="Calhoun S."/>
            <person name="Haridas S."/>
            <person name="Kuo A."/>
            <person name="Mondo S."/>
            <person name="Pangilinan J."/>
            <person name="Riley R."/>
            <person name="LaButti K."/>
            <person name="Andreopoulos B."/>
            <person name="Lipzen A."/>
            <person name="Chen C."/>
            <person name="Yanf M."/>
            <person name="Daum C."/>
            <person name="Ng V."/>
            <person name="Clum A."/>
            <person name="Steindorff A."/>
            <person name="Ohm R."/>
            <person name="Martin F."/>
            <person name="Silar P."/>
            <person name="Natvig D."/>
            <person name="Lalanne C."/>
            <person name="Gautier V."/>
            <person name="Ament-velasquez S.L."/>
            <person name="Kruys A."/>
            <person name="Hutchinson M.I."/>
            <person name="Powell A.J."/>
            <person name="Barry K."/>
            <person name="Miller A.N."/>
            <person name="Grigoriev I.V."/>
            <person name="Debuchy R."/>
            <person name="Gladieux P."/>
            <person name="Thoren M.H."/>
            <person name="Johannesson H."/>
        </authorList>
    </citation>
    <scope>NUCLEOTIDE SEQUENCE</scope>
    <source>
        <strain evidence="2">SMH2392-1A</strain>
    </source>
</reference>
<dbReference type="InterPro" id="IPR052895">
    <property type="entry name" value="HetReg/Transcr_Mod"/>
</dbReference>
<dbReference type="GeneID" id="85320798"/>
<gene>
    <name evidence="2" type="ORF">B0T26DRAFT_643361</name>
</gene>
<evidence type="ECO:0000313" key="2">
    <source>
        <dbReference type="EMBL" id="KAK0721808.1"/>
    </source>
</evidence>
<dbReference type="InterPro" id="IPR010730">
    <property type="entry name" value="HET"/>
</dbReference>
<dbReference type="EMBL" id="JAUIRO010000003">
    <property type="protein sequence ID" value="KAK0721808.1"/>
    <property type="molecule type" value="Genomic_DNA"/>
</dbReference>
<protein>
    <submittedName>
        <fullName evidence="2">Heterokaryon incompatibility protein-domain-containing protein</fullName>
    </submittedName>
</protein>
<feature type="domain" description="Heterokaryon incompatibility" evidence="1">
    <location>
        <begin position="55"/>
        <end position="135"/>
    </location>
</feature>